<evidence type="ECO:0000313" key="4">
    <source>
        <dbReference type="Proteomes" id="UP000281498"/>
    </source>
</evidence>
<dbReference type="PANTHER" id="PTHR31157">
    <property type="entry name" value="SCP DOMAIN-CONTAINING PROTEIN"/>
    <property type="match status" value="1"/>
</dbReference>
<evidence type="ECO:0000259" key="2">
    <source>
        <dbReference type="PROSITE" id="PS51782"/>
    </source>
</evidence>
<dbReference type="SUPFAM" id="SSF55797">
    <property type="entry name" value="PR-1-like"/>
    <property type="match status" value="1"/>
</dbReference>
<comment type="caution">
    <text evidence="3">The sequence shown here is derived from an EMBL/GenBank/DDBJ whole genome shotgun (WGS) entry which is preliminary data.</text>
</comment>
<protein>
    <submittedName>
        <fullName evidence="3">Serine protease</fullName>
    </submittedName>
</protein>
<dbReference type="InterPro" id="IPR035940">
    <property type="entry name" value="CAP_sf"/>
</dbReference>
<dbReference type="InterPro" id="IPR018392">
    <property type="entry name" value="LysM"/>
</dbReference>
<dbReference type="Pfam" id="PF01476">
    <property type="entry name" value="LysM"/>
    <property type="match status" value="1"/>
</dbReference>
<keyword evidence="3" id="KW-0645">Protease</keyword>
<organism evidence="3 4">
    <name type="scientific">Salipaludibacillus neizhouensis</name>
    <dbReference type="NCBI Taxonomy" id="885475"/>
    <lineage>
        <taxon>Bacteria</taxon>
        <taxon>Bacillati</taxon>
        <taxon>Bacillota</taxon>
        <taxon>Bacilli</taxon>
        <taxon>Bacillales</taxon>
        <taxon>Bacillaceae</taxon>
    </lineage>
</organism>
<dbReference type="NCBIfam" id="TIGR02909">
    <property type="entry name" value="spore_YkwD"/>
    <property type="match status" value="1"/>
</dbReference>
<keyword evidence="4" id="KW-1185">Reference proteome</keyword>
<dbReference type="InterPro" id="IPR014258">
    <property type="entry name" value="CAP_domain_YkwD-like"/>
</dbReference>
<gene>
    <name evidence="3" type="ORF">CR203_15140</name>
</gene>
<dbReference type="InterPro" id="IPR014044">
    <property type="entry name" value="CAP_dom"/>
</dbReference>
<dbReference type="OrthoDB" id="9783944at2"/>
<dbReference type="InterPro" id="IPR036779">
    <property type="entry name" value="LysM_dom_sf"/>
</dbReference>
<feature type="domain" description="LysM" evidence="2">
    <location>
        <begin position="40"/>
        <end position="84"/>
    </location>
</feature>
<dbReference type="SMART" id="SM00257">
    <property type="entry name" value="LysM"/>
    <property type="match status" value="1"/>
</dbReference>
<dbReference type="GO" id="GO:0008233">
    <property type="term" value="F:peptidase activity"/>
    <property type="evidence" value="ECO:0007669"/>
    <property type="project" value="UniProtKB-KW"/>
</dbReference>
<feature type="chain" id="PRO_5017394821" evidence="1">
    <location>
        <begin position="31"/>
        <end position="217"/>
    </location>
</feature>
<dbReference type="Gene3D" id="3.40.33.10">
    <property type="entry name" value="CAP"/>
    <property type="match status" value="1"/>
</dbReference>
<accession>A0A3A9K1L9</accession>
<dbReference type="AlphaFoldDB" id="A0A3A9K1L9"/>
<keyword evidence="3" id="KW-0378">Hydrolase</keyword>
<dbReference type="Proteomes" id="UP000281498">
    <property type="component" value="Unassembled WGS sequence"/>
</dbReference>
<sequence>MKNVKKYNKYISAVLSATVALGIYASSASAYEYFNEPPFKAYKVSKGDSFFYIANRYGVDYRELQRINPNVDARNMQVGSVIRLIEDKNNQTQSADATYEYEVVRLVNVERENRGLKPLSIRTELQNVAEAKSKDMINNNYFNHTSPTHGSPFEMLDAYGVQYRTAGENIAKGQRTPEAVVKAWMNSAGHRKNILSTSFTHIGVGYYKNAWTQLFTG</sequence>
<dbReference type="PROSITE" id="PS51782">
    <property type="entry name" value="LYSM"/>
    <property type="match status" value="1"/>
</dbReference>
<dbReference type="CDD" id="cd05379">
    <property type="entry name" value="CAP_bacterial"/>
    <property type="match status" value="1"/>
</dbReference>
<dbReference type="PANTHER" id="PTHR31157:SF1">
    <property type="entry name" value="SCP DOMAIN-CONTAINING PROTEIN"/>
    <property type="match status" value="1"/>
</dbReference>
<proteinExistence type="predicted"/>
<feature type="signal peptide" evidence="1">
    <location>
        <begin position="1"/>
        <end position="30"/>
    </location>
</feature>
<keyword evidence="1" id="KW-0732">Signal</keyword>
<evidence type="ECO:0000313" key="3">
    <source>
        <dbReference type="EMBL" id="RKL66617.1"/>
    </source>
</evidence>
<reference evidence="3 4" key="1">
    <citation type="submission" date="2017-10" db="EMBL/GenBank/DDBJ databases">
        <title>Bacillus sp. nov., a halophilic bacterium isolated from a Keqin Lake.</title>
        <authorList>
            <person name="Wang H."/>
        </authorList>
    </citation>
    <scope>NUCLEOTIDE SEQUENCE [LARGE SCALE GENOMIC DNA]</scope>
    <source>
        <strain evidence="3 4">KCTC 13187</strain>
    </source>
</reference>
<name>A0A3A9K1L9_9BACI</name>
<dbReference type="Pfam" id="PF00188">
    <property type="entry name" value="CAP"/>
    <property type="match status" value="1"/>
</dbReference>
<dbReference type="GO" id="GO:0006508">
    <property type="term" value="P:proteolysis"/>
    <property type="evidence" value="ECO:0007669"/>
    <property type="project" value="UniProtKB-KW"/>
</dbReference>
<evidence type="ECO:0000256" key="1">
    <source>
        <dbReference type="SAM" id="SignalP"/>
    </source>
</evidence>
<dbReference type="EMBL" id="PDOE01000006">
    <property type="protein sequence ID" value="RKL66617.1"/>
    <property type="molecule type" value="Genomic_DNA"/>
</dbReference>
<dbReference type="SUPFAM" id="SSF54106">
    <property type="entry name" value="LysM domain"/>
    <property type="match status" value="1"/>
</dbReference>
<dbReference type="CDD" id="cd00118">
    <property type="entry name" value="LysM"/>
    <property type="match status" value="1"/>
</dbReference>